<gene>
    <name evidence="2" type="primary">LOC113850708</name>
</gene>
<name>A0A8B8K0S9_ABRPR</name>
<dbReference type="GeneID" id="113850708"/>
<proteinExistence type="predicted"/>
<evidence type="ECO:0000313" key="2">
    <source>
        <dbReference type="RefSeq" id="XP_027337069.1"/>
    </source>
</evidence>
<reference evidence="1" key="1">
    <citation type="journal article" date="2019" name="Toxins">
        <title>Detection of Abrin-Like and Prepropulchellin-Like Toxin Genes and Transcripts Using Whole Genome Sequencing and Full-Length Transcript Sequencing of Abrus precatorius.</title>
        <authorList>
            <person name="Hovde B.T."/>
            <person name="Daligault H.E."/>
            <person name="Hanschen E.R."/>
            <person name="Kunde Y.A."/>
            <person name="Johnson M.B."/>
            <person name="Starkenburg S.R."/>
            <person name="Johnson S.L."/>
        </authorList>
    </citation>
    <scope>NUCLEOTIDE SEQUENCE [LARGE SCALE GENOMIC DNA]</scope>
</reference>
<reference evidence="2" key="2">
    <citation type="submission" date="2025-08" db="UniProtKB">
        <authorList>
            <consortium name="RefSeq"/>
        </authorList>
    </citation>
    <scope>IDENTIFICATION</scope>
    <source>
        <tissue evidence="2">Young leaves</tissue>
    </source>
</reference>
<dbReference type="RefSeq" id="XP_027337069.1">
    <property type="nucleotide sequence ID" value="XM_027481268.1"/>
</dbReference>
<dbReference type="Proteomes" id="UP000694853">
    <property type="component" value="Unplaced"/>
</dbReference>
<accession>A0A8B8K0S9</accession>
<organism evidence="1 2">
    <name type="scientific">Abrus precatorius</name>
    <name type="common">Indian licorice</name>
    <name type="synonym">Glycine abrus</name>
    <dbReference type="NCBI Taxonomy" id="3816"/>
    <lineage>
        <taxon>Eukaryota</taxon>
        <taxon>Viridiplantae</taxon>
        <taxon>Streptophyta</taxon>
        <taxon>Embryophyta</taxon>
        <taxon>Tracheophyta</taxon>
        <taxon>Spermatophyta</taxon>
        <taxon>Magnoliopsida</taxon>
        <taxon>eudicotyledons</taxon>
        <taxon>Gunneridae</taxon>
        <taxon>Pentapetalae</taxon>
        <taxon>rosids</taxon>
        <taxon>fabids</taxon>
        <taxon>Fabales</taxon>
        <taxon>Fabaceae</taxon>
        <taxon>Papilionoideae</taxon>
        <taxon>50 kb inversion clade</taxon>
        <taxon>NPAAA clade</taxon>
        <taxon>indigoferoid/millettioid clade</taxon>
        <taxon>Abreae</taxon>
        <taxon>Abrus</taxon>
    </lineage>
</organism>
<keyword evidence="1" id="KW-1185">Reference proteome</keyword>
<dbReference type="AlphaFoldDB" id="A0A8B8K0S9"/>
<sequence length="165" mass="18626">MVQGLATNESCDVFLPGDNHPYWLTQTGEGHSVHFSVPKDCNLKGMTLCVIYSSTPENTASEYLVSVLMVNYTKCTIQIFKRDTVTSFNDEDWHGLISHLESGDKVEIFVTFGQGLVVKKTAVYLMYDESIGMEMEPSPKPKKESRENAFAKFIKKIVMCKIQLE</sequence>
<dbReference type="OrthoDB" id="1429998at2759"/>
<protein>
    <submittedName>
        <fullName evidence="2">Uncharacterized protein LOC113850708</fullName>
    </submittedName>
</protein>
<evidence type="ECO:0000313" key="1">
    <source>
        <dbReference type="Proteomes" id="UP000694853"/>
    </source>
</evidence>
<dbReference type="KEGG" id="aprc:113850708"/>